<dbReference type="Proteomes" id="UP001607069">
    <property type="component" value="Unassembled WGS sequence"/>
</dbReference>
<dbReference type="RefSeq" id="WP_394631223.1">
    <property type="nucleotide sequence ID" value="NZ_JBIHMK010000074.1"/>
</dbReference>
<feature type="domain" description="NAD-dependent epimerase/dehydratase" evidence="2">
    <location>
        <begin position="4"/>
        <end position="102"/>
    </location>
</feature>
<dbReference type="InterPro" id="IPR001509">
    <property type="entry name" value="Epimerase_deHydtase"/>
</dbReference>
<organism evidence="3 4">
    <name type="scientific">Streptomyces chitinivorans</name>
    <dbReference type="NCBI Taxonomy" id="1257027"/>
    <lineage>
        <taxon>Bacteria</taxon>
        <taxon>Bacillati</taxon>
        <taxon>Actinomycetota</taxon>
        <taxon>Actinomycetes</taxon>
        <taxon>Kitasatosporales</taxon>
        <taxon>Streptomycetaceae</taxon>
        <taxon>Streptomyces</taxon>
    </lineage>
</organism>
<feature type="non-terminal residue" evidence="3">
    <location>
        <position position="1"/>
    </location>
</feature>
<dbReference type="Pfam" id="PF01370">
    <property type="entry name" value="Epimerase"/>
    <property type="match status" value="1"/>
</dbReference>
<name>A0ABW7HWS9_9ACTN</name>
<proteinExistence type="predicted"/>
<protein>
    <submittedName>
        <fullName evidence="3">NAD-dependent epimerase/dehydratase family protein</fullName>
    </submittedName>
</protein>
<dbReference type="PANTHER" id="PTHR48079">
    <property type="entry name" value="PROTEIN YEEZ"/>
    <property type="match status" value="1"/>
</dbReference>
<evidence type="ECO:0000313" key="3">
    <source>
        <dbReference type="EMBL" id="MFH0250233.1"/>
    </source>
</evidence>
<evidence type="ECO:0000259" key="2">
    <source>
        <dbReference type="Pfam" id="PF01370"/>
    </source>
</evidence>
<gene>
    <name evidence="3" type="ORF">ACG5V6_18720</name>
</gene>
<keyword evidence="4" id="KW-1185">Reference proteome</keyword>
<evidence type="ECO:0000256" key="1">
    <source>
        <dbReference type="SAM" id="MobiDB-lite"/>
    </source>
</evidence>
<dbReference type="Gene3D" id="3.40.50.720">
    <property type="entry name" value="NAD(P)-binding Rossmann-like Domain"/>
    <property type="match status" value="1"/>
</dbReference>
<feature type="region of interest" description="Disordered" evidence="1">
    <location>
        <begin position="1"/>
        <end position="21"/>
    </location>
</feature>
<dbReference type="PANTHER" id="PTHR48079:SF6">
    <property type="entry name" value="NAD(P)-BINDING DOMAIN-CONTAINING PROTEIN-RELATED"/>
    <property type="match status" value="1"/>
</dbReference>
<dbReference type="SUPFAM" id="SSF51735">
    <property type="entry name" value="NAD(P)-binding Rossmann-fold domains"/>
    <property type="match status" value="1"/>
</dbReference>
<sequence length="225" mass="23272">GPSPPGRPRREDDPPAPVSAYGRSKLAGEEALRAVAGAVSGTVVRPPIVYGPGDTDFLPALLAAVRRGVLPVCGFGPRRYSLIHVDDLCRLLLAAADRGATVGPGGGSRGIYHAGDGAGHRAEDLAAAVAAVTGHRPPAAVPLPLPVAYAAARCAEAAARIRGRPSVFCRDKVRELARPAWVCGHERAARDLGFTPEAVWPAGLAEALRPVPVPVSTPVPERNQP</sequence>
<dbReference type="InterPro" id="IPR036291">
    <property type="entry name" value="NAD(P)-bd_dom_sf"/>
</dbReference>
<dbReference type="InterPro" id="IPR051783">
    <property type="entry name" value="NAD(P)-dependent_oxidoreduct"/>
</dbReference>
<dbReference type="EMBL" id="JBIHMK010000074">
    <property type="protein sequence ID" value="MFH0250233.1"/>
    <property type="molecule type" value="Genomic_DNA"/>
</dbReference>
<accession>A0ABW7HWS9</accession>
<evidence type="ECO:0000313" key="4">
    <source>
        <dbReference type="Proteomes" id="UP001607069"/>
    </source>
</evidence>
<reference evidence="3 4" key="1">
    <citation type="submission" date="2024-10" db="EMBL/GenBank/DDBJ databases">
        <authorList>
            <person name="Cho J.-C."/>
        </authorList>
    </citation>
    <scope>NUCLEOTIDE SEQUENCE [LARGE SCALE GENOMIC DNA]</scope>
    <source>
        <strain evidence="3 4">KCTC29696</strain>
    </source>
</reference>
<comment type="caution">
    <text evidence="3">The sequence shown here is derived from an EMBL/GenBank/DDBJ whole genome shotgun (WGS) entry which is preliminary data.</text>
</comment>